<dbReference type="HAMAP" id="MF_01114">
    <property type="entry name" value="RecX"/>
    <property type="match status" value="1"/>
</dbReference>
<feature type="region of interest" description="Disordered" evidence="6">
    <location>
        <begin position="1"/>
        <end position="109"/>
    </location>
</feature>
<feature type="compositionally biased region" description="Basic and acidic residues" evidence="6">
    <location>
        <begin position="54"/>
        <end position="75"/>
    </location>
</feature>
<dbReference type="InterPro" id="IPR053924">
    <property type="entry name" value="RecX_HTH_2nd"/>
</dbReference>
<dbReference type="PANTHER" id="PTHR33602">
    <property type="entry name" value="REGULATORY PROTEIN RECX FAMILY PROTEIN"/>
    <property type="match status" value="1"/>
</dbReference>
<dbReference type="OrthoDB" id="5295441at2"/>
<dbReference type="Pfam" id="PF21982">
    <property type="entry name" value="RecX_HTH1"/>
    <property type="match status" value="1"/>
</dbReference>
<evidence type="ECO:0000259" key="8">
    <source>
        <dbReference type="Pfam" id="PF21981"/>
    </source>
</evidence>
<evidence type="ECO:0000256" key="4">
    <source>
        <dbReference type="ARBA" id="ARBA00022490"/>
    </source>
</evidence>
<comment type="function">
    <text evidence="5">Modulates RecA activity.</text>
</comment>
<dbReference type="InterPro" id="IPR036388">
    <property type="entry name" value="WH-like_DNA-bd_sf"/>
</dbReference>
<sequence length="254" mass="27967">MTSRFRTPSERTLERLDDEFETVAPRSGGGARTPAASERQPDDAPEAPVYTRSSELRAAKAERTARRRADREARQDGGAVDAAAAEAAAPGGAGPDAAASARTARRGPSLKMRAVGYLSRREYSRQDLARKLAPHAESEEEVAQVLEALTREGWQSNERYAQSLAHRRAPRQGTARIVQELKHSGIDDVQIAEVRDTLRATEYERALEVWRKRFGEAPADRAAYAKQVRFLASRGFAHDAIRRVIGSAGAEDEF</sequence>
<feature type="domain" description="RecX first three-helical" evidence="9">
    <location>
        <begin position="113"/>
        <end position="147"/>
    </location>
</feature>
<comment type="caution">
    <text evidence="10">The sequence shown here is derived from an EMBL/GenBank/DDBJ whole genome shotgun (WGS) entry which is preliminary data.</text>
</comment>
<dbReference type="InterPro" id="IPR053926">
    <property type="entry name" value="RecX_HTH_1st"/>
</dbReference>
<comment type="similarity">
    <text evidence="2 5">Belongs to the RecX family.</text>
</comment>
<evidence type="ECO:0000256" key="2">
    <source>
        <dbReference type="ARBA" id="ARBA00009695"/>
    </source>
</evidence>
<reference evidence="10 11" key="1">
    <citation type="submission" date="2017-05" db="EMBL/GenBank/DDBJ databases">
        <title>Complete and WGS of Bordetella genogroups.</title>
        <authorList>
            <person name="Spilker T."/>
            <person name="LiPuma J."/>
        </authorList>
    </citation>
    <scope>NUCLEOTIDE SEQUENCE [LARGE SCALE GENOMIC DNA]</scope>
    <source>
        <strain evidence="10 11">AU17610</strain>
    </source>
</reference>
<dbReference type="Gene3D" id="1.10.10.10">
    <property type="entry name" value="Winged helix-like DNA-binding domain superfamily/Winged helix DNA-binding domain"/>
    <property type="match status" value="3"/>
</dbReference>
<dbReference type="AlphaFoldDB" id="A0A261SG61"/>
<dbReference type="RefSeq" id="WP_094827172.1">
    <property type="nucleotide sequence ID" value="NZ_NEVL01000003.1"/>
</dbReference>
<accession>A0A261SG61</accession>
<dbReference type="NCBIfam" id="NF001055">
    <property type="entry name" value="PRK00117.2-5"/>
    <property type="match status" value="1"/>
</dbReference>
<evidence type="ECO:0000256" key="5">
    <source>
        <dbReference type="HAMAP-Rule" id="MF_01114"/>
    </source>
</evidence>
<dbReference type="PANTHER" id="PTHR33602:SF1">
    <property type="entry name" value="REGULATORY PROTEIN RECX FAMILY PROTEIN"/>
    <property type="match status" value="1"/>
</dbReference>
<gene>
    <name evidence="5" type="primary">recX</name>
    <name evidence="10" type="ORF">CEG14_15300</name>
</gene>
<protein>
    <recommendedName>
        <fullName evidence="3 5">Regulatory protein RecX</fullName>
    </recommendedName>
</protein>
<name>A0A261SG61_9BORD</name>
<keyword evidence="4 5" id="KW-0963">Cytoplasm</keyword>
<proteinExistence type="inferred from homology"/>
<evidence type="ECO:0000313" key="11">
    <source>
        <dbReference type="Proteomes" id="UP000217005"/>
    </source>
</evidence>
<feature type="domain" description="RecX third three-helical" evidence="8">
    <location>
        <begin position="202"/>
        <end position="245"/>
    </location>
</feature>
<dbReference type="GO" id="GO:0006282">
    <property type="term" value="P:regulation of DNA repair"/>
    <property type="evidence" value="ECO:0007669"/>
    <property type="project" value="UniProtKB-UniRule"/>
</dbReference>
<dbReference type="Pfam" id="PF02631">
    <property type="entry name" value="RecX_HTH2"/>
    <property type="match status" value="1"/>
</dbReference>
<evidence type="ECO:0000313" key="10">
    <source>
        <dbReference type="EMBL" id="OZI36366.1"/>
    </source>
</evidence>
<dbReference type="GO" id="GO:0005737">
    <property type="term" value="C:cytoplasm"/>
    <property type="evidence" value="ECO:0007669"/>
    <property type="project" value="UniProtKB-SubCell"/>
</dbReference>
<evidence type="ECO:0000256" key="6">
    <source>
        <dbReference type="SAM" id="MobiDB-lite"/>
    </source>
</evidence>
<dbReference type="EMBL" id="NEVL01000003">
    <property type="protein sequence ID" value="OZI36366.1"/>
    <property type="molecule type" value="Genomic_DNA"/>
</dbReference>
<dbReference type="InterPro" id="IPR003783">
    <property type="entry name" value="Regulatory_RecX"/>
</dbReference>
<evidence type="ECO:0000259" key="9">
    <source>
        <dbReference type="Pfam" id="PF21982"/>
    </source>
</evidence>
<evidence type="ECO:0000256" key="1">
    <source>
        <dbReference type="ARBA" id="ARBA00004496"/>
    </source>
</evidence>
<comment type="subcellular location">
    <subcellularLocation>
        <location evidence="1 5">Cytoplasm</location>
    </subcellularLocation>
</comment>
<feature type="domain" description="RecX second three-helical" evidence="7">
    <location>
        <begin position="158"/>
        <end position="194"/>
    </location>
</feature>
<dbReference type="InterPro" id="IPR053925">
    <property type="entry name" value="RecX_HTH_3rd"/>
</dbReference>
<organism evidence="10 11">
    <name type="scientific">Bordetella genomosp. 1</name>
    <dbReference type="NCBI Taxonomy" id="1395607"/>
    <lineage>
        <taxon>Bacteria</taxon>
        <taxon>Pseudomonadati</taxon>
        <taxon>Pseudomonadota</taxon>
        <taxon>Betaproteobacteria</taxon>
        <taxon>Burkholderiales</taxon>
        <taxon>Alcaligenaceae</taxon>
        <taxon>Bordetella</taxon>
    </lineage>
</organism>
<feature type="compositionally biased region" description="Low complexity" evidence="6">
    <location>
        <begin position="76"/>
        <end position="102"/>
    </location>
</feature>
<dbReference type="Proteomes" id="UP000217005">
    <property type="component" value="Unassembled WGS sequence"/>
</dbReference>
<evidence type="ECO:0000259" key="7">
    <source>
        <dbReference type="Pfam" id="PF02631"/>
    </source>
</evidence>
<dbReference type="Pfam" id="PF21981">
    <property type="entry name" value="RecX_HTH3"/>
    <property type="match status" value="1"/>
</dbReference>
<evidence type="ECO:0000256" key="3">
    <source>
        <dbReference type="ARBA" id="ARBA00018111"/>
    </source>
</evidence>